<dbReference type="PATRIC" id="fig|1555112.3.peg.1517"/>
<dbReference type="PANTHER" id="PTHR37423:SF2">
    <property type="entry name" value="MEMBRANE-BOUND LYTIC MUREIN TRANSGLYCOSYLASE C"/>
    <property type="match status" value="1"/>
</dbReference>
<dbReference type="STRING" id="1555112.LIP_1482"/>
<reference evidence="4" key="1">
    <citation type="submission" date="2015-07" db="EMBL/GenBank/DDBJ databases">
        <title>Complete genome sequence and phylogenetic analysis of Limnochorda pilosa.</title>
        <authorList>
            <person name="Watanabe M."/>
            <person name="Kojima H."/>
            <person name="Fukui M."/>
        </authorList>
    </citation>
    <scope>NUCLEOTIDE SEQUENCE [LARGE SCALE GENOMIC DNA]</scope>
    <source>
        <strain evidence="4">HC45</strain>
    </source>
</reference>
<accession>A0A0K2SJP2</accession>
<dbReference type="PANTHER" id="PTHR37423">
    <property type="entry name" value="SOLUBLE LYTIC MUREIN TRANSGLYCOSYLASE-RELATED"/>
    <property type="match status" value="1"/>
</dbReference>
<dbReference type="OrthoDB" id="9815002at2"/>
<sequence length="213" mass="23996">MRSTKRPHALWGAILFLCVLFSWALAGQQAIIRLSEQALEASRAEAEAKQAELERLQSTLRSTEKRLREYEAYFERIRPIAARLGSQSRVDPWALAAQVDRSSRRYGVDPMLVVAVGQTESDWNVRALGRRGEVGPMQVMPSTFRALGGRDPWDWRENVDLGTRYLAMMLQLAGGDVRLAVAYYNAGPSRPASTVQRISARHVEKVMQARARL</sequence>
<gene>
    <name evidence="3" type="ORF">LIP_1482</name>
</gene>
<keyword evidence="4" id="KW-1185">Reference proteome</keyword>
<dbReference type="SUPFAM" id="SSF53955">
    <property type="entry name" value="Lysozyme-like"/>
    <property type="match status" value="1"/>
</dbReference>
<dbReference type="InterPro" id="IPR023346">
    <property type="entry name" value="Lysozyme-like_dom_sf"/>
</dbReference>
<keyword evidence="1" id="KW-0175">Coiled coil</keyword>
<organism evidence="3 4">
    <name type="scientific">Limnochorda pilosa</name>
    <dbReference type="NCBI Taxonomy" id="1555112"/>
    <lineage>
        <taxon>Bacteria</taxon>
        <taxon>Bacillati</taxon>
        <taxon>Bacillota</taxon>
        <taxon>Limnochordia</taxon>
        <taxon>Limnochordales</taxon>
        <taxon>Limnochordaceae</taxon>
        <taxon>Limnochorda</taxon>
    </lineage>
</organism>
<protein>
    <recommendedName>
        <fullName evidence="2">Transglycosylase SLT domain-containing protein</fullName>
    </recommendedName>
</protein>
<dbReference type="InterPro" id="IPR008258">
    <property type="entry name" value="Transglycosylase_SLT_dom_1"/>
</dbReference>
<dbReference type="EMBL" id="AP014924">
    <property type="protein sequence ID" value="BAS27331.1"/>
    <property type="molecule type" value="Genomic_DNA"/>
</dbReference>
<evidence type="ECO:0000259" key="2">
    <source>
        <dbReference type="Pfam" id="PF01464"/>
    </source>
</evidence>
<reference evidence="4" key="2">
    <citation type="journal article" date="2016" name="Int. J. Syst. Evol. Microbiol.">
        <title>Complete genome sequence and cell structure of Limnochorda pilosa, a Gram-negative spore-former within the phylum Firmicutes.</title>
        <authorList>
            <person name="Watanabe M."/>
            <person name="Kojima H."/>
            <person name="Fukui M."/>
        </authorList>
    </citation>
    <scope>NUCLEOTIDE SEQUENCE [LARGE SCALE GENOMIC DNA]</scope>
    <source>
        <strain evidence="4">HC45</strain>
    </source>
</reference>
<evidence type="ECO:0000313" key="3">
    <source>
        <dbReference type="EMBL" id="BAS27331.1"/>
    </source>
</evidence>
<feature type="coiled-coil region" evidence="1">
    <location>
        <begin position="32"/>
        <end position="73"/>
    </location>
</feature>
<feature type="domain" description="Transglycosylase SLT" evidence="2">
    <location>
        <begin position="102"/>
        <end position="196"/>
    </location>
</feature>
<dbReference type="AlphaFoldDB" id="A0A0K2SJP2"/>
<dbReference type="Pfam" id="PF01464">
    <property type="entry name" value="SLT"/>
    <property type="match status" value="1"/>
</dbReference>
<dbReference type="Gene3D" id="1.10.530.10">
    <property type="match status" value="1"/>
</dbReference>
<evidence type="ECO:0000313" key="4">
    <source>
        <dbReference type="Proteomes" id="UP000065807"/>
    </source>
</evidence>
<dbReference type="Proteomes" id="UP000065807">
    <property type="component" value="Chromosome"/>
</dbReference>
<proteinExistence type="predicted"/>
<evidence type="ECO:0000256" key="1">
    <source>
        <dbReference type="SAM" id="Coils"/>
    </source>
</evidence>
<dbReference type="RefSeq" id="WP_068136041.1">
    <property type="nucleotide sequence ID" value="NZ_AP014924.1"/>
</dbReference>
<dbReference type="KEGG" id="lpil:LIP_1482"/>
<name>A0A0K2SJP2_LIMPI</name>